<feature type="compositionally biased region" description="Low complexity" evidence="1">
    <location>
        <begin position="25"/>
        <end position="39"/>
    </location>
</feature>
<evidence type="ECO:0000256" key="1">
    <source>
        <dbReference type="SAM" id="MobiDB-lite"/>
    </source>
</evidence>
<evidence type="ECO:0000313" key="2">
    <source>
        <dbReference type="EMBL" id="BAK06216.1"/>
    </source>
</evidence>
<dbReference type="KEGG" id="hvg:123446609"/>
<feature type="region of interest" description="Disordered" evidence="1">
    <location>
        <begin position="25"/>
        <end position="79"/>
    </location>
</feature>
<organism evidence="2">
    <name type="scientific">Hordeum vulgare subsp. vulgare</name>
    <name type="common">Domesticated barley</name>
    <dbReference type="NCBI Taxonomy" id="112509"/>
    <lineage>
        <taxon>Eukaryota</taxon>
        <taxon>Viridiplantae</taxon>
        <taxon>Streptophyta</taxon>
        <taxon>Embryophyta</taxon>
        <taxon>Tracheophyta</taxon>
        <taxon>Spermatophyta</taxon>
        <taxon>Magnoliopsida</taxon>
        <taxon>Liliopsida</taxon>
        <taxon>Poales</taxon>
        <taxon>Poaceae</taxon>
        <taxon>BOP clade</taxon>
        <taxon>Pooideae</taxon>
        <taxon>Triticodae</taxon>
        <taxon>Triticeae</taxon>
        <taxon>Hordeinae</taxon>
        <taxon>Hordeum</taxon>
    </lineage>
</organism>
<name>F2EFU4_HORVV</name>
<protein>
    <submittedName>
        <fullName evidence="2">Predicted protein</fullName>
    </submittedName>
</protein>
<accession>F2EFU4</accession>
<dbReference type="RefSeq" id="XP_044979118.1">
    <property type="nucleotide sequence ID" value="XM_045123183.1"/>
</dbReference>
<dbReference type="AlphaFoldDB" id="F2EFU4"/>
<reference evidence="2" key="1">
    <citation type="journal article" date="2011" name="Plant Physiol.">
        <title>Comprehensive sequence analysis of 24,783 barley full-length cDNAs derived from 12 clone libraries.</title>
        <authorList>
            <person name="Matsumoto T."/>
            <person name="Tanaka T."/>
            <person name="Sakai H."/>
            <person name="Amano N."/>
            <person name="Kanamori H."/>
            <person name="Kurita K."/>
            <person name="Kikuta A."/>
            <person name="Kamiya K."/>
            <person name="Yamamoto M."/>
            <person name="Ikawa H."/>
            <person name="Fujii N."/>
            <person name="Hori K."/>
            <person name="Itoh T."/>
            <person name="Sato K."/>
        </authorList>
    </citation>
    <scope>NUCLEOTIDE SEQUENCE</scope>
    <source>
        <tissue evidence="2">Flower</tissue>
    </source>
</reference>
<proteinExistence type="evidence at transcript level"/>
<dbReference type="EMBL" id="AK375021">
    <property type="protein sequence ID" value="BAK06216.1"/>
    <property type="molecule type" value="mRNA"/>
</dbReference>
<sequence>MELKRTSLATEPSLAGMLLCSLPNSRMSSSAPAPRPQSRGIAGDEAEPCVTAPFPIPAMASSAPAPPLPPLLFPDADSG</sequence>
<dbReference type="GeneID" id="123446609"/>